<dbReference type="Proteomes" id="UP000019102">
    <property type="component" value="Unassembled WGS sequence"/>
</dbReference>
<evidence type="ECO:0000256" key="1">
    <source>
        <dbReference type="ARBA" id="ARBA00004413"/>
    </source>
</evidence>
<evidence type="ECO:0000256" key="11">
    <source>
        <dbReference type="SAM" id="Coils"/>
    </source>
</evidence>
<reference evidence="12 13" key="1">
    <citation type="journal article" date="2014" name="Genome Announc.">
        <title>Draft Genome Sequence of the Boron-Tolerant and Moderately Halotolerant Bacterium Gracilibacillus boraciitolerans JCM 21714T.</title>
        <authorList>
            <person name="Ahmed I."/>
            <person name="Oshima K."/>
            <person name="Suda W."/>
            <person name="Kitamura K."/>
            <person name="Iida T."/>
            <person name="Ohmori Y."/>
            <person name="Fujiwara T."/>
            <person name="Hattori M."/>
            <person name="Ohkuma M."/>
        </authorList>
    </citation>
    <scope>NUCLEOTIDE SEQUENCE [LARGE SCALE GENOMIC DNA]</scope>
    <source>
        <strain evidence="12 13">JCM 21714</strain>
    </source>
</reference>
<keyword evidence="12" id="KW-0966">Cell projection</keyword>
<dbReference type="GO" id="GO:0044781">
    <property type="term" value="P:bacterial-type flagellum organization"/>
    <property type="evidence" value="ECO:0007669"/>
    <property type="project" value="UniProtKB-KW"/>
</dbReference>
<dbReference type="GO" id="GO:0005886">
    <property type="term" value="C:plasma membrane"/>
    <property type="evidence" value="ECO:0007669"/>
    <property type="project" value="UniProtKB-SubCell"/>
</dbReference>
<dbReference type="NCBIfam" id="TIGR02473">
    <property type="entry name" value="flagell_FliJ"/>
    <property type="match status" value="1"/>
</dbReference>
<dbReference type="GO" id="GO:0006935">
    <property type="term" value="P:chemotaxis"/>
    <property type="evidence" value="ECO:0007669"/>
    <property type="project" value="UniProtKB-KW"/>
</dbReference>
<keyword evidence="7" id="KW-1005">Bacterial flagellum biogenesis</keyword>
<dbReference type="InterPro" id="IPR012823">
    <property type="entry name" value="Flagell_FliJ"/>
</dbReference>
<evidence type="ECO:0000313" key="12">
    <source>
        <dbReference type="EMBL" id="GAE91629.1"/>
    </source>
</evidence>
<evidence type="ECO:0000256" key="9">
    <source>
        <dbReference type="ARBA" id="ARBA00023136"/>
    </source>
</evidence>
<feature type="coiled-coil region" evidence="11">
    <location>
        <begin position="80"/>
        <end position="128"/>
    </location>
</feature>
<proteinExistence type="inferred from homology"/>
<comment type="similarity">
    <text evidence="2">Belongs to the FliJ family.</text>
</comment>
<dbReference type="GO" id="GO:0071973">
    <property type="term" value="P:bacterial-type flagellum-dependent cell motility"/>
    <property type="evidence" value="ECO:0007669"/>
    <property type="project" value="InterPro"/>
</dbReference>
<dbReference type="GO" id="GO:0009288">
    <property type="term" value="C:bacterial-type flagellum"/>
    <property type="evidence" value="ECO:0007669"/>
    <property type="project" value="InterPro"/>
</dbReference>
<keyword evidence="11" id="KW-0175">Coiled coil</keyword>
<dbReference type="eggNOG" id="COG2882">
    <property type="taxonomic scope" value="Bacteria"/>
</dbReference>
<dbReference type="EMBL" id="BAVS01000001">
    <property type="protein sequence ID" value="GAE91629.1"/>
    <property type="molecule type" value="Genomic_DNA"/>
</dbReference>
<dbReference type="AlphaFoldDB" id="W4VFT7"/>
<name>W4VFT7_9BACI</name>
<gene>
    <name evidence="12" type="ORF">JCM21714_582</name>
</gene>
<evidence type="ECO:0000256" key="5">
    <source>
        <dbReference type="ARBA" id="ARBA00022475"/>
    </source>
</evidence>
<keyword evidence="8" id="KW-0653">Protein transport</keyword>
<dbReference type="Gene3D" id="1.10.287.1700">
    <property type="match status" value="1"/>
</dbReference>
<keyword evidence="6" id="KW-0145">Chemotaxis</keyword>
<keyword evidence="9" id="KW-0472">Membrane</keyword>
<evidence type="ECO:0000313" key="13">
    <source>
        <dbReference type="Proteomes" id="UP000019102"/>
    </source>
</evidence>
<evidence type="ECO:0000256" key="3">
    <source>
        <dbReference type="ARBA" id="ARBA00020392"/>
    </source>
</evidence>
<keyword evidence="12" id="KW-0969">Cilium</keyword>
<organism evidence="12 13">
    <name type="scientific">Gracilibacillus boraciitolerans JCM 21714</name>
    <dbReference type="NCBI Taxonomy" id="1298598"/>
    <lineage>
        <taxon>Bacteria</taxon>
        <taxon>Bacillati</taxon>
        <taxon>Bacillota</taxon>
        <taxon>Bacilli</taxon>
        <taxon>Bacillales</taxon>
        <taxon>Bacillaceae</taxon>
        <taxon>Gracilibacillus</taxon>
    </lineage>
</organism>
<comment type="subcellular location">
    <subcellularLocation>
        <location evidence="1">Cell membrane</location>
        <topology evidence="1">Peripheral membrane protein</topology>
        <orientation evidence="1">Cytoplasmic side</orientation>
    </subcellularLocation>
</comment>
<evidence type="ECO:0000256" key="10">
    <source>
        <dbReference type="ARBA" id="ARBA00023225"/>
    </source>
</evidence>
<dbReference type="InterPro" id="IPR053716">
    <property type="entry name" value="Flag_assembly_chemotaxis_eff"/>
</dbReference>
<evidence type="ECO:0000256" key="2">
    <source>
        <dbReference type="ARBA" id="ARBA00010004"/>
    </source>
</evidence>
<keyword evidence="13" id="KW-1185">Reference proteome</keyword>
<comment type="caution">
    <text evidence="12">The sequence shown here is derived from an EMBL/GenBank/DDBJ whole genome shotgun (WGS) entry which is preliminary data.</text>
</comment>
<accession>W4VFT7</accession>
<dbReference type="RefSeq" id="WP_035721429.1">
    <property type="nucleotide sequence ID" value="NZ_BAVS01000001.1"/>
</dbReference>
<keyword evidence="12" id="KW-0282">Flagellum</keyword>
<keyword evidence="4" id="KW-0813">Transport</keyword>
<dbReference type="STRING" id="1298598.JCM21714_582"/>
<sequence>MKQIEGYQKIRLLKDNDKKEAQFKYQEAAAEFEHYATNLYDLLKRKEEIEDSYKQSLHDKSQIETLQSYHQYLNFLTPNILNIQQKVEKARKKMNLLQERVTEQYIEVKKIEKLIDNKQAQFRQVEKKKDLMLMDELSIRKYSESKDR</sequence>
<evidence type="ECO:0000256" key="4">
    <source>
        <dbReference type="ARBA" id="ARBA00022448"/>
    </source>
</evidence>
<keyword evidence="5" id="KW-1003">Cell membrane</keyword>
<evidence type="ECO:0000256" key="7">
    <source>
        <dbReference type="ARBA" id="ARBA00022795"/>
    </source>
</evidence>
<evidence type="ECO:0000256" key="8">
    <source>
        <dbReference type="ARBA" id="ARBA00022927"/>
    </source>
</evidence>
<dbReference type="Pfam" id="PF02050">
    <property type="entry name" value="FliJ"/>
    <property type="match status" value="1"/>
</dbReference>
<evidence type="ECO:0000256" key="6">
    <source>
        <dbReference type="ARBA" id="ARBA00022500"/>
    </source>
</evidence>
<dbReference type="OrthoDB" id="2968361at2"/>
<protein>
    <recommendedName>
        <fullName evidence="3">Flagellar FliJ protein</fullName>
    </recommendedName>
</protein>
<dbReference type="GO" id="GO:0015031">
    <property type="term" value="P:protein transport"/>
    <property type="evidence" value="ECO:0007669"/>
    <property type="project" value="UniProtKB-KW"/>
</dbReference>
<keyword evidence="10" id="KW-1006">Bacterial flagellum protein export</keyword>